<organism evidence="2">
    <name type="scientific">viral metagenome</name>
    <dbReference type="NCBI Taxonomy" id="1070528"/>
    <lineage>
        <taxon>unclassified sequences</taxon>
        <taxon>metagenomes</taxon>
        <taxon>organismal metagenomes</taxon>
    </lineage>
</organism>
<keyword evidence="1" id="KW-0812">Transmembrane</keyword>
<proteinExistence type="predicted"/>
<protein>
    <submittedName>
        <fullName evidence="2">Uncharacterized protein</fullName>
    </submittedName>
</protein>
<feature type="transmembrane region" description="Helical" evidence="1">
    <location>
        <begin position="73"/>
        <end position="98"/>
    </location>
</feature>
<sequence length="257" mass="30003">MIKTSWIYILFYIKLALIANLVIYYTVAFLYEIVNATYIFKPFVRYTFGLLQPVMVLPVTIFDLINLRPLQLLYFGIIVAIFAFEGVIILLWMIALAVRPLLFGKNFLANTIPFEELDRDGAFEWFFEKTGADVKSKEIINYILDLLKEIMSPEEFEMARQRCRETFIGGGAKGGFTPIPPKEHIDYDYEKTYETDGRTEDRFYRGSYLSIRHREDANAYKNMTIARPDRPTIPDIPDITNKIKTEMSYFNIKLNSN</sequence>
<evidence type="ECO:0000313" key="2">
    <source>
        <dbReference type="EMBL" id="QHU31361.1"/>
    </source>
</evidence>
<keyword evidence="1" id="KW-0472">Membrane</keyword>
<accession>A0A6C0LNP6</accession>
<feature type="transmembrane region" description="Helical" evidence="1">
    <location>
        <begin position="6"/>
        <end position="31"/>
    </location>
</feature>
<name>A0A6C0LNP6_9ZZZZ</name>
<feature type="transmembrane region" description="Helical" evidence="1">
    <location>
        <begin position="43"/>
        <end position="61"/>
    </location>
</feature>
<keyword evidence="1" id="KW-1133">Transmembrane helix</keyword>
<dbReference type="EMBL" id="MN740526">
    <property type="protein sequence ID" value="QHU31361.1"/>
    <property type="molecule type" value="Genomic_DNA"/>
</dbReference>
<reference evidence="2" key="1">
    <citation type="journal article" date="2020" name="Nature">
        <title>Giant virus diversity and host interactions through global metagenomics.</title>
        <authorList>
            <person name="Schulz F."/>
            <person name="Roux S."/>
            <person name="Paez-Espino D."/>
            <person name="Jungbluth S."/>
            <person name="Walsh D.A."/>
            <person name="Denef V.J."/>
            <person name="McMahon K.D."/>
            <person name="Konstantinidis K.T."/>
            <person name="Eloe-Fadrosh E.A."/>
            <person name="Kyrpides N.C."/>
            <person name="Woyke T."/>
        </authorList>
    </citation>
    <scope>NUCLEOTIDE SEQUENCE</scope>
    <source>
        <strain evidence="2">GVMAG-M-3300027963-21</strain>
    </source>
</reference>
<evidence type="ECO:0000256" key="1">
    <source>
        <dbReference type="SAM" id="Phobius"/>
    </source>
</evidence>
<dbReference type="AlphaFoldDB" id="A0A6C0LNP6"/>